<dbReference type="EMBL" id="CP058606">
    <property type="protein sequence ID" value="QLG72101.1"/>
    <property type="molecule type" value="Genomic_DNA"/>
</dbReference>
<dbReference type="Proteomes" id="UP000509704">
    <property type="component" value="Chromosome 3"/>
</dbReference>
<dbReference type="GeneID" id="59235799"/>
<dbReference type="SUPFAM" id="SSF143113">
    <property type="entry name" value="NAP-like"/>
    <property type="match status" value="1"/>
</dbReference>
<feature type="coiled-coil region" evidence="2">
    <location>
        <begin position="9"/>
        <end position="36"/>
    </location>
</feature>
<accession>A0A7H9B0F9</accession>
<dbReference type="PANTHER" id="PTHR11875">
    <property type="entry name" value="TESTIS-SPECIFIC Y-ENCODED PROTEIN"/>
    <property type="match status" value="1"/>
</dbReference>
<protein>
    <submittedName>
        <fullName evidence="3">Uncharacterized protein</fullName>
    </submittedName>
</protein>
<dbReference type="GO" id="GO:0005634">
    <property type="term" value="C:nucleus"/>
    <property type="evidence" value="ECO:0007669"/>
    <property type="project" value="InterPro"/>
</dbReference>
<gene>
    <name evidence="3" type="ORF">HG535_0C04550</name>
</gene>
<reference evidence="3 4" key="1">
    <citation type="submission" date="2020-07" db="EMBL/GenBank/DDBJ databases">
        <title>The yeast mating-type switching endonuclease HO is a domesticated member of an unorthodox homing genetic element family.</title>
        <authorList>
            <person name="Coughlan A.Y."/>
            <person name="Lombardi L."/>
            <person name="Braun-Galleani S."/>
            <person name="Martos A.R."/>
            <person name="Galeote V."/>
            <person name="Bigey F."/>
            <person name="Dequin S."/>
            <person name="Byrne K.P."/>
            <person name="Wolfe K.H."/>
        </authorList>
    </citation>
    <scope>NUCLEOTIDE SEQUENCE [LARGE SCALE GENOMIC DNA]</scope>
    <source>
        <strain evidence="3 4">NRRL Y-6702</strain>
    </source>
</reference>
<dbReference type="KEGG" id="zmk:HG535_0C04550"/>
<evidence type="ECO:0000313" key="4">
    <source>
        <dbReference type="Proteomes" id="UP000509704"/>
    </source>
</evidence>
<organism evidence="3 4">
    <name type="scientific">Zygotorulaspora mrakii</name>
    <name type="common">Zygosaccharomyces mrakii</name>
    <dbReference type="NCBI Taxonomy" id="42260"/>
    <lineage>
        <taxon>Eukaryota</taxon>
        <taxon>Fungi</taxon>
        <taxon>Dikarya</taxon>
        <taxon>Ascomycota</taxon>
        <taxon>Saccharomycotina</taxon>
        <taxon>Saccharomycetes</taxon>
        <taxon>Saccharomycetales</taxon>
        <taxon>Saccharomycetaceae</taxon>
        <taxon>Zygotorulaspora</taxon>
    </lineage>
</organism>
<keyword evidence="4" id="KW-1185">Reference proteome</keyword>
<dbReference type="Gene3D" id="3.30.1120.90">
    <property type="entry name" value="Nucleosome assembly protein"/>
    <property type="match status" value="1"/>
</dbReference>
<sequence>MEESEEQKISRALNDLADCELDLEKAENDVQIYRLKQLQSIYEKRDETIKMLPKFWSIVLSQNDDFANYIRASDFKFVDAIEGLIVDWETPNDYSITIEFHEIENVLNPQTIKKHFKFRDDELLSEPVAVDRPVLINNSGGIKSIFDWFAWTGTQGKREFANGADFANLISEDIYPYCVKYYTEAQRDVLDEESCSDSSEGGLITTTDDL</sequence>
<dbReference type="InterPro" id="IPR037231">
    <property type="entry name" value="NAP-like_sf"/>
</dbReference>
<dbReference type="OrthoDB" id="19419at2759"/>
<dbReference type="GO" id="GO:0006334">
    <property type="term" value="P:nucleosome assembly"/>
    <property type="evidence" value="ECO:0007669"/>
    <property type="project" value="InterPro"/>
</dbReference>
<dbReference type="RefSeq" id="XP_037143829.1">
    <property type="nucleotide sequence ID" value="XM_037287934.1"/>
</dbReference>
<dbReference type="InterPro" id="IPR002164">
    <property type="entry name" value="NAP_family"/>
</dbReference>
<evidence type="ECO:0000256" key="1">
    <source>
        <dbReference type="ARBA" id="ARBA00009947"/>
    </source>
</evidence>
<proteinExistence type="inferred from homology"/>
<evidence type="ECO:0000313" key="3">
    <source>
        <dbReference type="EMBL" id="QLG72101.1"/>
    </source>
</evidence>
<keyword evidence="2" id="KW-0175">Coiled coil</keyword>
<comment type="similarity">
    <text evidence="1">Belongs to the nucleosome assembly protein (NAP) family.</text>
</comment>
<name>A0A7H9B0F9_ZYGMR</name>
<dbReference type="AlphaFoldDB" id="A0A7H9B0F9"/>
<evidence type="ECO:0000256" key="2">
    <source>
        <dbReference type="SAM" id="Coils"/>
    </source>
</evidence>